<proteinExistence type="predicted"/>
<dbReference type="PROSITE" id="PS00330">
    <property type="entry name" value="HEMOLYSIN_CALCIUM"/>
    <property type="match status" value="1"/>
</dbReference>
<dbReference type="Pfam" id="PF00353">
    <property type="entry name" value="HemolysinCabind"/>
    <property type="match status" value="1"/>
</dbReference>
<organism evidence="1 2">
    <name type="scientific">Algicella marina</name>
    <dbReference type="NCBI Taxonomy" id="2683284"/>
    <lineage>
        <taxon>Bacteria</taxon>
        <taxon>Pseudomonadati</taxon>
        <taxon>Pseudomonadota</taxon>
        <taxon>Alphaproteobacteria</taxon>
        <taxon>Rhodobacterales</taxon>
        <taxon>Paracoccaceae</taxon>
        <taxon>Algicella</taxon>
    </lineage>
</organism>
<dbReference type="Gene3D" id="2.150.10.10">
    <property type="entry name" value="Serralysin-like metalloprotease, C-terminal"/>
    <property type="match status" value="1"/>
</dbReference>
<evidence type="ECO:0000313" key="1">
    <source>
        <dbReference type="EMBL" id="QHQ34091.1"/>
    </source>
</evidence>
<gene>
    <name evidence="1" type="ORF">GO499_02275</name>
</gene>
<dbReference type="RefSeq" id="WP_161860662.1">
    <property type="nucleotide sequence ID" value="NZ_CP046620.1"/>
</dbReference>
<dbReference type="Proteomes" id="UP000464495">
    <property type="component" value="Chromosome"/>
</dbReference>
<protein>
    <submittedName>
        <fullName evidence="1">Calcium-binding protein</fullName>
    </submittedName>
</protein>
<dbReference type="SUPFAM" id="SSF51120">
    <property type="entry name" value="beta-Roll"/>
    <property type="match status" value="1"/>
</dbReference>
<dbReference type="GO" id="GO:0005509">
    <property type="term" value="F:calcium ion binding"/>
    <property type="evidence" value="ECO:0007669"/>
    <property type="project" value="InterPro"/>
</dbReference>
<reference evidence="1 2" key="1">
    <citation type="submission" date="2019-12" db="EMBL/GenBank/DDBJ databases">
        <title>Complete genome sequence of Algicella marina strain 9Alg 56(T) isolated from the red alga Tichocarpus crinitus.</title>
        <authorList>
            <person name="Kim S.-G."/>
            <person name="Nedashkovskaya O.I."/>
        </authorList>
    </citation>
    <scope>NUCLEOTIDE SEQUENCE [LARGE SCALE GENOMIC DNA]</scope>
    <source>
        <strain evidence="1 2">9Alg 56</strain>
    </source>
</reference>
<sequence length="763" mass="84768">MTSGEAAAFKLDGKTILTAVRGTEQTPISVDDGLHEIEIRQINSAPAQTLTLEWSGPDTDGQRKVLDGTILDGQAFLPEMPTEIPEPEYEEEVQVAQAMPPPAPEIVWPEVKHATPSLGMGLEGLADWSAQMPFIDLMKFARPWTGHVGEQWGGYDHDALRADGFMDQSGWLKAIPENVSSVQTVVLTSLPEESTNLIGRYRLTWEGEGDIEVLGANISGISPRPNAIWFRFTPGDGGVAISITRTNPENYIRNLRLVHESNIEAMEAGVLFNPDWIEKIEDLRSIRFMDWMQTNNSAVTGWAERPSLDRYTYTDSGVPVEIMIALANQIGADPWFNMPHQADDEYVRRFAEYVRDHLDPELRSYVEYSNEMWNYSFQQTHWAAAQAETRWGAEAANDGGWMQFYGGRAAEVAMIWDDVYGPEAEARVINVIATHTGWPGLENYFLDAPLWTTETGRDRPATYFDAYAVTGYFGIELGLDRVEEVLGWIDDSHAAAEAEAEAKDLSDAARAAFVSEHRYDQASKVTADALRAGSLGELIRDTLPYHAAAATAAGLQMVMYEGGTHIVGVGEAVQNEALTEYFNHFNYTPEMAALYSELLDGWKAAGGTLFNAFVDVSDPSPWGSWGSLRHLEDENPRWDTLQRFNESEPAWWEDRLPEAFDQGVHLRGTEQNDMLKGTYEEDVLLGGPGDDTLMASGGADHLHGGAGEDVAILTGSRQDYEFRREGPALLASRNSVTTWLVAIETVVFSDKPDERIRLDTIVR</sequence>
<name>A0A6P1SX84_9RHOB</name>
<dbReference type="AlphaFoldDB" id="A0A6P1SX84"/>
<dbReference type="KEGG" id="amaq:GO499_02275"/>
<dbReference type="InterPro" id="IPR018511">
    <property type="entry name" value="Hemolysin-typ_Ca-bd_CS"/>
</dbReference>
<evidence type="ECO:0000313" key="2">
    <source>
        <dbReference type="Proteomes" id="UP000464495"/>
    </source>
</evidence>
<dbReference type="InterPro" id="IPR001343">
    <property type="entry name" value="Hemolysn_Ca-bd"/>
</dbReference>
<keyword evidence="2" id="KW-1185">Reference proteome</keyword>
<accession>A0A6P1SX84</accession>
<dbReference type="EMBL" id="CP046620">
    <property type="protein sequence ID" value="QHQ34091.1"/>
    <property type="molecule type" value="Genomic_DNA"/>
</dbReference>
<dbReference type="InterPro" id="IPR011049">
    <property type="entry name" value="Serralysin-like_metalloprot_C"/>
</dbReference>